<feature type="domain" description="Glycoside Hydrolase 20C C-terminal" evidence="1">
    <location>
        <begin position="448"/>
        <end position="608"/>
    </location>
</feature>
<dbReference type="InterPro" id="IPR038901">
    <property type="entry name" value="HEXDC-like"/>
</dbReference>
<evidence type="ECO:0000313" key="3">
    <source>
        <dbReference type="Proteomes" id="UP000419743"/>
    </source>
</evidence>
<dbReference type="SUPFAM" id="SSF51445">
    <property type="entry name" value="(Trans)glycosidases"/>
    <property type="match status" value="1"/>
</dbReference>
<proteinExistence type="predicted"/>
<evidence type="ECO:0000313" key="2">
    <source>
        <dbReference type="EMBL" id="VZO34975.1"/>
    </source>
</evidence>
<dbReference type="RefSeq" id="WP_156738822.1">
    <property type="nucleotide sequence ID" value="NZ_CACRYJ010000004.1"/>
</dbReference>
<dbReference type="Gene3D" id="1.20.120.670">
    <property type="entry name" value="N-acetyl-b-d-glucoasminidase"/>
    <property type="match status" value="1"/>
</dbReference>
<evidence type="ECO:0000259" key="1">
    <source>
        <dbReference type="Pfam" id="PF18088"/>
    </source>
</evidence>
<dbReference type="CDD" id="cd06565">
    <property type="entry name" value="GH20_GcnA-like"/>
    <property type="match status" value="1"/>
</dbReference>
<dbReference type="PANTHER" id="PTHR21040">
    <property type="entry name" value="BCDNA.GH04120"/>
    <property type="match status" value="1"/>
</dbReference>
<gene>
    <name evidence="2" type="ORF">HALOF300_00244</name>
</gene>
<dbReference type="InterPro" id="IPR041063">
    <property type="entry name" value="Glyco_H_20C_C"/>
</dbReference>
<name>A0A7M4DDQ5_9MICO</name>
<keyword evidence="2" id="KW-0378">Hydrolase</keyword>
<dbReference type="EMBL" id="CACRYJ010000004">
    <property type="protein sequence ID" value="VZO34975.1"/>
    <property type="molecule type" value="Genomic_DNA"/>
</dbReference>
<dbReference type="Proteomes" id="UP000419743">
    <property type="component" value="Unassembled WGS sequence"/>
</dbReference>
<accession>A0A7M4DDQ5</accession>
<dbReference type="AlphaFoldDB" id="A0A7M4DDQ5"/>
<organism evidence="2 3">
    <name type="scientific">Occultella aeris</name>
    <dbReference type="NCBI Taxonomy" id="2761496"/>
    <lineage>
        <taxon>Bacteria</taxon>
        <taxon>Bacillati</taxon>
        <taxon>Actinomycetota</taxon>
        <taxon>Actinomycetes</taxon>
        <taxon>Micrococcales</taxon>
        <taxon>Ruaniaceae</taxon>
        <taxon>Occultella</taxon>
    </lineage>
</organism>
<keyword evidence="3" id="KW-1185">Reference proteome</keyword>
<protein>
    <submittedName>
        <fullName evidence="2">Glycosyl hydrolase family 20, catalytic domain</fullName>
    </submittedName>
</protein>
<dbReference type="Gene3D" id="3.20.20.80">
    <property type="entry name" value="Glycosidases"/>
    <property type="match status" value="1"/>
</dbReference>
<sequence>MQITVHTDDVDPMHQAVADVLGEFPDRLGDDGFDISLRRGTDSGLRITARDRGADVEYGTIPQGLRGLGAAMGELLVAGSVSERSEQTPFETITVMFDVSRNAVLTVDAVIGLIRRVALMGATSVMLYTEDIYEIPGEPYFGHARGRYAASELTAIDDAAARVGIELIPCIQTLGHLANVLQWPVYGPVRDNAQVLLVDEPKSYELVRAMLEAASAPVRSRRIHVGMDETYGIGSGAHRSRYGSEEPIELVNRHLRRVTELCDELGLQPMIWSDMYLKFASVRHDMHDLAVAFPAKDIAPIPSNVTLVHWDYLSLDEDHYVRQLERHQAAGHEPVFAAGVSCWSRLWSQNTSSIAALTPGVRAARRVGLAEVMVTTWGNDSSQADLYSTLPAIQHFCDEAYAGAENAGFSATNFRGSCDGTLRTWLLADDLDRALSDSDAGPDHPELFGNPGAWLLWSDPLLDLMPLPAEPLAPRFRQLADDLTAAAGSGTAADQIVSAVIDAARVLEHKVELHQRLRPAYRAGDMETVRDLLDRVIPAVADGVRSLRRSAHARWVAHNKVFGWEVLDLRYGGLLARLDTLHDTLIVWLADPTRRIEQLDVDQLPMFRPGAGGQIMRHDMVASPSPVN</sequence>
<reference evidence="2 3" key="1">
    <citation type="submission" date="2019-11" db="EMBL/GenBank/DDBJ databases">
        <authorList>
            <person name="Criscuolo A."/>
        </authorList>
    </citation>
    <scope>NUCLEOTIDE SEQUENCE [LARGE SCALE GENOMIC DNA]</scope>
    <source>
        <strain evidence="2">CIP111667</strain>
    </source>
</reference>
<dbReference type="Pfam" id="PF18088">
    <property type="entry name" value="Glyco_H_20C_C"/>
    <property type="match status" value="1"/>
</dbReference>
<dbReference type="PANTHER" id="PTHR21040:SF8">
    <property type="entry name" value="BCDNA.GH04120"/>
    <property type="match status" value="1"/>
</dbReference>
<comment type="caution">
    <text evidence="2">The sequence shown here is derived from an EMBL/GenBank/DDBJ whole genome shotgun (WGS) entry which is preliminary data.</text>
</comment>
<dbReference type="GO" id="GO:0015929">
    <property type="term" value="F:hexosaminidase activity"/>
    <property type="evidence" value="ECO:0007669"/>
    <property type="project" value="InterPro"/>
</dbReference>
<dbReference type="InterPro" id="IPR017853">
    <property type="entry name" value="GH"/>
</dbReference>